<dbReference type="EMBL" id="CP025066">
    <property type="protein sequence ID" value="AUX10271.1"/>
    <property type="molecule type" value="Genomic_DNA"/>
</dbReference>
<dbReference type="PANTHER" id="PTHR16128:SF5">
    <property type="entry name" value="FAD_NAD(P)-BINDING OXIDOREDUCTASE FAMILY PROTEIN"/>
    <property type="match status" value="1"/>
</dbReference>
<protein>
    <submittedName>
        <fullName evidence="2">NAD/FAD-dependent oxidoreductase</fullName>
    </submittedName>
</protein>
<sequence>MTRIGIVGAGSAAAAATFVLDTALKDAEITVLEKSGGVCGRAATRRHGDVTYDYGANYVKSEDERVADLLTDTLDSEGLVDIVEPIYTFDAAGEITPGRDPVGHRWSYKNGLTQIAKRLFARTDATVHRRTRVETIVRHDVDETWTLRDGDDRNWGPFDTILLNPPAPQTADLLADARWDHPAREALEDAVRKVPYRPVWTAILGYEFELDVPYYALINTDDEHEIGWVAREECKPGHVPTGESVLVVQAGPDWSRERYDDPPDENVAALTALTADLIGDDRLCDPAWTDNQGWRYALPDEGVRRGPLRRAESAGLYCAGDWVAGEARLHAALACGLAVGERMSYSL</sequence>
<dbReference type="AlphaFoldDB" id="A0A343TME9"/>
<feature type="domain" description="Amine oxidase" evidence="1">
    <location>
        <begin position="109"/>
        <end position="337"/>
    </location>
</feature>
<dbReference type="Gene3D" id="3.90.660.10">
    <property type="match status" value="1"/>
</dbReference>
<dbReference type="OrthoDB" id="203052at2157"/>
<dbReference type="SUPFAM" id="SSF51905">
    <property type="entry name" value="FAD/NAD(P)-binding domain"/>
    <property type="match status" value="1"/>
</dbReference>
<reference evidence="3" key="1">
    <citation type="submission" date="2017-11" db="EMBL/GenBank/DDBJ databases">
        <title>Phenotypic and genomic properties of facultatively anaerobic sulfur-reducing natronoarchaea from hypersaline soda lakes.</title>
        <authorList>
            <person name="Sorokin D.Y."/>
            <person name="Kublanov I.V."/>
            <person name="Roman P."/>
            <person name="Sinninghe Damste J.S."/>
            <person name="Golyshin P.N."/>
            <person name="Rojo D."/>
            <person name="Ciordia S."/>
            <person name="Mena M.D.C."/>
            <person name="Ferrer M."/>
            <person name="Messina E."/>
            <person name="Smedile F."/>
            <person name="La Spada G."/>
            <person name="La Cono V."/>
            <person name="Yakimov M.M."/>
        </authorList>
    </citation>
    <scope>NUCLEOTIDE SEQUENCE [LARGE SCALE GENOMIC DNA]</scope>
    <source>
        <strain evidence="3">AArc-Sl</strain>
    </source>
</reference>
<organism evidence="2 3">
    <name type="scientific">Halalkaliarchaeum desulfuricum</name>
    <dbReference type="NCBI Taxonomy" id="2055893"/>
    <lineage>
        <taxon>Archaea</taxon>
        <taxon>Methanobacteriati</taxon>
        <taxon>Methanobacteriota</taxon>
        <taxon>Stenosarchaea group</taxon>
        <taxon>Halobacteria</taxon>
        <taxon>Halobacteriales</taxon>
        <taxon>Haloferacaceae</taxon>
        <taxon>Halalkaliarchaeum</taxon>
    </lineage>
</organism>
<dbReference type="InterPro" id="IPR036188">
    <property type="entry name" value="FAD/NAD-bd_sf"/>
</dbReference>
<dbReference type="RefSeq" id="WP_119820242.1">
    <property type="nucleotide sequence ID" value="NZ_CP025066.1"/>
</dbReference>
<name>A0A343TME9_9EURY</name>
<keyword evidence="3" id="KW-1185">Reference proteome</keyword>
<dbReference type="Gene3D" id="3.50.50.60">
    <property type="entry name" value="FAD/NAD(P)-binding domain"/>
    <property type="match status" value="1"/>
</dbReference>
<dbReference type="InterPro" id="IPR002937">
    <property type="entry name" value="Amino_oxidase"/>
</dbReference>
<evidence type="ECO:0000259" key="1">
    <source>
        <dbReference type="Pfam" id="PF01593"/>
    </source>
</evidence>
<dbReference type="Proteomes" id="UP000263012">
    <property type="component" value="Chromosome"/>
</dbReference>
<evidence type="ECO:0000313" key="3">
    <source>
        <dbReference type="Proteomes" id="UP000263012"/>
    </source>
</evidence>
<dbReference type="GO" id="GO:0016491">
    <property type="term" value="F:oxidoreductase activity"/>
    <property type="evidence" value="ECO:0007669"/>
    <property type="project" value="InterPro"/>
</dbReference>
<accession>A0A343TME9</accession>
<dbReference type="Pfam" id="PF13450">
    <property type="entry name" value="NAD_binding_8"/>
    <property type="match status" value="1"/>
</dbReference>
<gene>
    <name evidence="2" type="ORF">AArcSl_2652</name>
</gene>
<dbReference type="KEGG" id="hdf:AArcSl_2652"/>
<evidence type="ECO:0000313" key="2">
    <source>
        <dbReference type="EMBL" id="AUX10271.1"/>
    </source>
</evidence>
<proteinExistence type="predicted"/>
<dbReference type="Pfam" id="PF01593">
    <property type="entry name" value="Amino_oxidase"/>
    <property type="match status" value="1"/>
</dbReference>
<dbReference type="PANTHER" id="PTHR16128">
    <property type="entry name" value="FAD/NAD(P)-BINDING OXIDOREDUCTASE FAMILY PROTEIN"/>
    <property type="match status" value="1"/>
</dbReference>
<dbReference type="GeneID" id="37879010"/>